<accession>A0ABP9H435</accession>
<evidence type="ECO:0000256" key="1">
    <source>
        <dbReference type="ARBA" id="ARBA00023015"/>
    </source>
</evidence>
<evidence type="ECO:0000313" key="6">
    <source>
        <dbReference type="Proteomes" id="UP001501195"/>
    </source>
</evidence>
<dbReference type="SMART" id="SM00420">
    <property type="entry name" value="HTH_DEOR"/>
    <property type="match status" value="1"/>
</dbReference>
<organism evidence="5 6">
    <name type="scientific">Kineococcus glutinatus</name>
    <dbReference type="NCBI Taxonomy" id="1070872"/>
    <lineage>
        <taxon>Bacteria</taxon>
        <taxon>Bacillati</taxon>
        <taxon>Actinomycetota</taxon>
        <taxon>Actinomycetes</taxon>
        <taxon>Kineosporiales</taxon>
        <taxon>Kineosporiaceae</taxon>
        <taxon>Kineococcus</taxon>
    </lineage>
</organism>
<comment type="caution">
    <text evidence="5">The sequence shown here is derived from an EMBL/GenBank/DDBJ whole genome shotgun (WGS) entry which is preliminary data.</text>
</comment>
<dbReference type="InterPro" id="IPR018356">
    <property type="entry name" value="Tscrpt_reg_HTH_DeoR_CS"/>
</dbReference>
<dbReference type="PROSITE" id="PS00894">
    <property type="entry name" value="HTH_DEOR_1"/>
    <property type="match status" value="1"/>
</dbReference>
<dbReference type="Proteomes" id="UP001501195">
    <property type="component" value="Unassembled WGS sequence"/>
</dbReference>
<name>A0ABP9H435_9ACTN</name>
<sequence length="367" mass="38990">MAAPREPRGAHLPRARQEHLLREVELRGSVRAAAVAAELGVSEVTVRRDIVALERAGRLARVHGGAIALASATAPQAARLLVGVVVPGTAAHFPDVLRGMESVSHAQRVRMVRAVSHYRPEMEEKQVERLLALGVDGLVVAPTPRAGDEERLAAWIASIPVPVVLLERRFGSMAVRAFDSVRTDHVHGAALAVEHLARLGHRGVALAVYDRTPTAPSVRRGHDEAVRRLGLRPAPDVALPKGEDDPEDLDAALQDLLDGCAATGTAAVLAHTDDHATRLVEAALDRGLDVPRDLAVVAYDDEVAAFAPVPLTAVTPPRRAVGREALRTLVERLGEGEPRGAGRHVELLPTLTVRSSCGAATSAGRSR</sequence>
<dbReference type="InterPro" id="IPR028082">
    <property type="entry name" value="Peripla_BP_I"/>
</dbReference>
<proteinExistence type="predicted"/>
<dbReference type="SUPFAM" id="SSF53822">
    <property type="entry name" value="Periplasmic binding protein-like I"/>
    <property type="match status" value="1"/>
</dbReference>
<keyword evidence="3" id="KW-0804">Transcription</keyword>
<keyword evidence="6" id="KW-1185">Reference proteome</keyword>
<dbReference type="PANTHER" id="PTHR30146">
    <property type="entry name" value="LACI-RELATED TRANSCRIPTIONAL REPRESSOR"/>
    <property type="match status" value="1"/>
</dbReference>
<dbReference type="Pfam" id="PF08220">
    <property type="entry name" value="HTH_DeoR"/>
    <property type="match status" value="1"/>
</dbReference>
<dbReference type="Gene3D" id="3.40.50.2300">
    <property type="match status" value="2"/>
</dbReference>
<keyword evidence="2" id="KW-0238">DNA-binding</keyword>
<gene>
    <name evidence="5" type="ORF">GCM10023225_00670</name>
</gene>
<dbReference type="PRINTS" id="PR00037">
    <property type="entry name" value="HTHLACR"/>
</dbReference>
<dbReference type="EMBL" id="BAABIL010000004">
    <property type="protein sequence ID" value="GAA4960937.1"/>
    <property type="molecule type" value="Genomic_DNA"/>
</dbReference>
<keyword evidence="1" id="KW-0805">Transcription regulation</keyword>
<evidence type="ECO:0000256" key="3">
    <source>
        <dbReference type="ARBA" id="ARBA00023163"/>
    </source>
</evidence>
<dbReference type="InterPro" id="IPR036390">
    <property type="entry name" value="WH_DNA-bd_sf"/>
</dbReference>
<protein>
    <submittedName>
        <fullName evidence="5">Substrate-binding domain-containing protein</fullName>
    </submittedName>
</protein>
<dbReference type="PANTHER" id="PTHR30146:SF155">
    <property type="entry name" value="ALANINE RACEMASE"/>
    <property type="match status" value="1"/>
</dbReference>
<reference evidence="6" key="1">
    <citation type="journal article" date="2019" name="Int. J. Syst. Evol. Microbiol.">
        <title>The Global Catalogue of Microorganisms (GCM) 10K type strain sequencing project: providing services to taxonomists for standard genome sequencing and annotation.</title>
        <authorList>
            <consortium name="The Broad Institute Genomics Platform"/>
            <consortium name="The Broad Institute Genome Sequencing Center for Infectious Disease"/>
            <person name="Wu L."/>
            <person name="Ma J."/>
        </authorList>
    </citation>
    <scope>NUCLEOTIDE SEQUENCE [LARGE SCALE GENOMIC DNA]</scope>
    <source>
        <strain evidence="6">JCM 18126</strain>
    </source>
</reference>
<evidence type="ECO:0000256" key="2">
    <source>
        <dbReference type="ARBA" id="ARBA00023125"/>
    </source>
</evidence>
<dbReference type="Pfam" id="PF13377">
    <property type="entry name" value="Peripla_BP_3"/>
    <property type="match status" value="1"/>
</dbReference>
<dbReference type="InterPro" id="IPR001034">
    <property type="entry name" value="DeoR_HTH"/>
</dbReference>
<feature type="domain" description="HTH deoR-type" evidence="4">
    <location>
        <begin position="13"/>
        <end position="68"/>
    </location>
</feature>
<dbReference type="SUPFAM" id="SSF46785">
    <property type="entry name" value="Winged helix' DNA-binding domain"/>
    <property type="match status" value="1"/>
</dbReference>
<evidence type="ECO:0000259" key="4">
    <source>
        <dbReference type="PROSITE" id="PS51000"/>
    </source>
</evidence>
<dbReference type="InterPro" id="IPR046335">
    <property type="entry name" value="LacI/GalR-like_sensor"/>
</dbReference>
<evidence type="ECO:0000313" key="5">
    <source>
        <dbReference type="EMBL" id="GAA4960937.1"/>
    </source>
</evidence>
<dbReference type="PROSITE" id="PS51000">
    <property type="entry name" value="HTH_DEOR_2"/>
    <property type="match status" value="1"/>
</dbReference>